<accession>A0A1Q5PKQ0</accession>
<dbReference type="InterPro" id="IPR024706">
    <property type="entry name" value="Peroxiredoxin_AhpC-typ"/>
</dbReference>
<dbReference type="PANTHER" id="PTHR42801:SF4">
    <property type="entry name" value="AHPC_TSA FAMILY PROTEIN"/>
    <property type="match status" value="1"/>
</dbReference>
<evidence type="ECO:0000256" key="4">
    <source>
        <dbReference type="ARBA" id="ARBA00022559"/>
    </source>
</evidence>
<evidence type="ECO:0000259" key="14">
    <source>
        <dbReference type="PROSITE" id="PS51352"/>
    </source>
</evidence>
<keyword evidence="8" id="KW-0676">Redox-active center</keyword>
<dbReference type="RefSeq" id="WP_073709451.1">
    <property type="nucleotide sequence ID" value="NZ_MQSV01000004.1"/>
</dbReference>
<comment type="caution">
    <text evidence="15">The sequence shown here is derived from an EMBL/GenBank/DDBJ whole genome shotgun (WGS) entry which is preliminary data.</text>
</comment>
<evidence type="ECO:0000256" key="12">
    <source>
        <dbReference type="ARBA" id="ARBA00049091"/>
    </source>
</evidence>
<dbReference type="GO" id="GO:0005737">
    <property type="term" value="C:cytoplasm"/>
    <property type="evidence" value="ECO:0007669"/>
    <property type="project" value="TreeGrafter"/>
</dbReference>
<evidence type="ECO:0000256" key="5">
    <source>
        <dbReference type="ARBA" id="ARBA00022862"/>
    </source>
</evidence>
<comment type="function">
    <text evidence="1">Thiol-specific peroxidase that catalyzes the reduction of hydrogen peroxide and organic hydroperoxides to water and alcohols, respectively. Plays a role in cell protection against oxidative stress by detoxifying peroxides and as sensor of hydrogen peroxide-mediated signaling events.</text>
</comment>
<dbReference type="GO" id="GO:0045454">
    <property type="term" value="P:cell redox homeostasis"/>
    <property type="evidence" value="ECO:0007669"/>
    <property type="project" value="TreeGrafter"/>
</dbReference>
<comment type="catalytic activity">
    <reaction evidence="12">
        <text>a hydroperoxide + [thioredoxin]-dithiol = an alcohol + [thioredoxin]-disulfide + H2O</text>
        <dbReference type="Rhea" id="RHEA:62620"/>
        <dbReference type="Rhea" id="RHEA-COMP:10698"/>
        <dbReference type="Rhea" id="RHEA-COMP:10700"/>
        <dbReference type="ChEBI" id="CHEBI:15377"/>
        <dbReference type="ChEBI" id="CHEBI:29950"/>
        <dbReference type="ChEBI" id="CHEBI:30879"/>
        <dbReference type="ChEBI" id="CHEBI:35924"/>
        <dbReference type="ChEBI" id="CHEBI:50058"/>
        <dbReference type="EC" id="1.11.1.24"/>
    </reaction>
</comment>
<dbReference type="EC" id="1.11.1.24" evidence="3"/>
<dbReference type="Pfam" id="PF00578">
    <property type="entry name" value="AhpC-TSA"/>
    <property type="match status" value="1"/>
</dbReference>
<feature type="domain" description="Thioredoxin" evidence="14">
    <location>
        <begin position="3"/>
        <end position="155"/>
    </location>
</feature>
<keyword evidence="4" id="KW-0575">Peroxidase</keyword>
<evidence type="ECO:0000256" key="1">
    <source>
        <dbReference type="ARBA" id="ARBA00003330"/>
    </source>
</evidence>
<feature type="active site" description="Cysteine sulfenic acid (-SOH) intermediate; for peroxidase activity" evidence="13">
    <location>
        <position position="47"/>
    </location>
</feature>
<dbReference type="AlphaFoldDB" id="A0A1Q5PKQ0"/>
<evidence type="ECO:0000256" key="13">
    <source>
        <dbReference type="PIRSR" id="PIRSR000239-1"/>
    </source>
</evidence>
<dbReference type="OrthoDB" id="9812811at2"/>
<dbReference type="FunFam" id="3.40.30.10:FF:000007">
    <property type="entry name" value="Thioredoxin-dependent thiol peroxidase"/>
    <property type="match status" value="1"/>
</dbReference>
<dbReference type="InterPro" id="IPR013766">
    <property type="entry name" value="Thioredoxin_domain"/>
</dbReference>
<dbReference type="STRING" id="1921764.BSR28_08020"/>
<proteinExistence type="inferred from homology"/>
<keyword evidence="6" id="KW-0560">Oxidoreductase</keyword>
<reference evidence="15 16" key="1">
    <citation type="submission" date="2016-11" db="EMBL/GenBank/DDBJ databases">
        <title>Actinomyces gypaetusis sp. nov. isolated from the vulture Gypaetus barbatus in Qinghai Tibet Plateau China.</title>
        <authorList>
            <person name="Meng X."/>
        </authorList>
    </citation>
    <scope>NUCLEOTIDE SEQUENCE [LARGE SCALE GENOMIC DNA]</scope>
    <source>
        <strain evidence="15 16">VUL4_2</strain>
    </source>
</reference>
<protein>
    <recommendedName>
        <fullName evidence="3">thioredoxin-dependent peroxiredoxin</fullName>
        <ecNumber evidence="3">1.11.1.24</ecNumber>
    </recommendedName>
    <alternativeName>
        <fullName evidence="11">Bacterioferritin comigratory protein</fullName>
    </alternativeName>
    <alternativeName>
        <fullName evidence="9">Thioredoxin peroxidase</fullName>
    </alternativeName>
</protein>
<keyword evidence="7" id="KW-1015">Disulfide bond</keyword>
<comment type="similarity">
    <text evidence="10">Belongs to the peroxiredoxin family. BCP/PrxQ subfamily.</text>
</comment>
<evidence type="ECO:0000256" key="3">
    <source>
        <dbReference type="ARBA" id="ARBA00013017"/>
    </source>
</evidence>
<evidence type="ECO:0000256" key="9">
    <source>
        <dbReference type="ARBA" id="ARBA00032824"/>
    </source>
</evidence>
<keyword evidence="16" id="KW-1185">Reference proteome</keyword>
<dbReference type="PROSITE" id="PS51352">
    <property type="entry name" value="THIOREDOXIN_2"/>
    <property type="match status" value="1"/>
</dbReference>
<dbReference type="Proteomes" id="UP000186785">
    <property type="component" value="Unassembled WGS sequence"/>
</dbReference>
<organism evidence="15 16">
    <name type="scientific">Boudabousia liubingyangii</name>
    <dbReference type="NCBI Taxonomy" id="1921764"/>
    <lineage>
        <taxon>Bacteria</taxon>
        <taxon>Bacillati</taxon>
        <taxon>Actinomycetota</taxon>
        <taxon>Actinomycetes</taxon>
        <taxon>Actinomycetales</taxon>
        <taxon>Actinomycetaceae</taxon>
        <taxon>Boudabousia</taxon>
    </lineage>
</organism>
<comment type="subunit">
    <text evidence="2">Monomer.</text>
</comment>
<name>A0A1Q5PKQ0_9ACTO</name>
<evidence type="ECO:0000256" key="10">
    <source>
        <dbReference type="ARBA" id="ARBA00038489"/>
    </source>
</evidence>
<dbReference type="InterPro" id="IPR036249">
    <property type="entry name" value="Thioredoxin-like_sf"/>
</dbReference>
<evidence type="ECO:0000256" key="8">
    <source>
        <dbReference type="ARBA" id="ARBA00023284"/>
    </source>
</evidence>
<evidence type="ECO:0000256" key="2">
    <source>
        <dbReference type="ARBA" id="ARBA00011245"/>
    </source>
</evidence>
<evidence type="ECO:0000313" key="16">
    <source>
        <dbReference type="Proteomes" id="UP000186785"/>
    </source>
</evidence>
<sequence length="156" mass="17073">MSIVVGDQAPAFELSGPKGNVSLSELLKSSKKGVVVYFYPRANTPGCTTEACDFRDNLARLESYGYQVVGISPDPLSKLEKFAADHELPFLLLSDENHEVMSAYGAWGPKQNYGKTVIGTIRSTFVIDPKGKVVLAKSNVRAKGHVERLIKELELD</sequence>
<dbReference type="InterPro" id="IPR050924">
    <property type="entry name" value="Peroxiredoxin_BCP/PrxQ"/>
</dbReference>
<dbReference type="PIRSF" id="PIRSF000239">
    <property type="entry name" value="AHPC"/>
    <property type="match status" value="1"/>
</dbReference>
<evidence type="ECO:0000313" key="15">
    <source>
        <dbReference type="EMBL" id="OKL47218.1"/>
    </source>
</evidence>
<dbReference type="PANTHER" id="PTHR42801">
    <property type="entry name" value="THIOREDOXIN-DEPENDENT PEROXIDE REDUCTASE"/>
    <property type="match status" value="1"/>
</dbReference>
<gene>
    <name evidence="15" type="ORF">BSR29_06260</name>
</gene>
<dbReference type="InterPro" id="IPR000866">
    <property type="entry name" value="AhpC/TSA"/>
</dbReference>
<dbReference type="EMBL" id="MQSV01000004">
    <property type="protein sequence ID" value="OKL47218.1"/>
    <property type="molecule type" value="Genomic_DNA"/>
</dbReference>
<dbReference type="GO" id="GO:0034599">
    <property type="term" value="P:cellular response to oxidative stress"/>
    <property type="evidence" value="ECO:0007669"/>
    <property type="project" value="TreeGrafter"/>
</dbReference>
<dbReference type="SUPFAM" id="SSF52833">
    <property type="entry name" value="Thioredoxin-like"/>
    <property type="match status" value="1"/>
</dbReference>
<keyword evidence="5" id="KW-0049">Antioxidant</keyword>
<evidence type="ECO:0000256" key="11">
    <source>
        <dbReference type="ARBA" id="ARBA00041373"/>
    </source>
</evidence>
<evidence type="ECO:0000256" key="7">
    <source>
        <dbReference type="ARBA" id="ARBA00023157"/>
    </source>
</evidence>
<dbReference type="CDD" id="cd03017">
    <property type="entry name" value="PRX_BCP"/>
    <property type="match status" value="1"/>
</dbReference>
<dbReference type="Gene3D" id="3.40.30.10">
    <property type="entry name" value="Glutaredoxin"/>
    <property type="match status" value="1"/>
</dbReference>
<dbReference type="GO" id="GO:0008379">
    <property type="term" value="F:thioredoxin peroxidase activity"/>
    <property type="evidence" value="ECO:0007669"/>
    <property type="project" value="TreeGrafter"/>
</dbReference>
<evidence type="ECO:0000256" key="6">
    <source>
        <dbReference type="ARBA" id="ARBA00023002"/>
    </source>
</evidence>